<dbReference type="Proteomes" id="UP000298652">
    <property type="component" value="Chromosome 2"/>
</dbReference>
<dbReference type="Gramene" id="TKW35343">
    <property type="protein sequence ID" value="TKW35343"/>
    <property type="gene ID" value="SEVIR_2G365200v2"/>
</dbReference>
<proteinExistence type="predicted"/>
<feature type="compositionally biased region" description="Gly residues" evidence="1">
    <location>
        <begin position="69"/>
        <end position="79"/>
    </location>
</feature>
<evidence type="ECO:0000313" key="3">
    <source>
        <dbReference type="Proteomes" id="UP000298652"/>
    </source>
</evidence>
<sequence>MLYKIKKKMNERHGLCHFSLVFFPPLPSPPSRRANPRPPPPSQIPAPEPCLPTARRPSDPRLRACPDPHGGGGRRGQGAGTAAAAPAVRAPARRVPQLRRARGRRRGGGGGRRPQDASEFRGTGAGVLVLKFPVIGSKTLQRGRLMAPPASGEGS</sequence>
<evidence type="ECO:0000256" key="1">
    <source>
        <dbReference type="SAM" id="MobiDB-lite"/>
    </source>
</evidence>
<gene>
    <name evidence="2" type="ORF">SEVIR_2G365200v2</name>
</gene>
<evidence type="ECO:0000313" key="2">
    <source>
        <dbReference type="EMBL" id="TKW35343.1"/>
    </source>
</evidence>
<protein>
    <submittedName>
        <fullName evidence="2">Uncharacterized protein</fullName>
    </submittedName>
</protein>
<dbReference type="AlphaFoldDB" id="A0A4U6W215"/>
<keyword evidence="3" id="KW-1185">Reference proteome</keyword>
<feature type="compositionally biased region" description="Low complexity" evidence="1">
    <location>
        <begin position="80"/>
        <end position="95"/>
    </location>
</feature>
<dbReference type="EMBL" id="CM016553">
    <property type="protein sequence ID" value="TKW35343.1"/>
    <property type="molecule type" value="Genomic_DNA"/>
</dbReference>
<feature type="compositionally biased region" description="Pro residues" evidence="1">
    <location>
        <begin position="24"/>
        <end position="50"/>
    </location>
</feature>
<organism evidence="2 3">
    <name type="scientific">Setaria viridis</name>
    <name type="common">Green bristlegrass</name>
    <name type="synonym">Setaria italica subsp. viridis</name>
    <dbReference type="NCBI Taxonomy" id="4556"/>
    <lineage>
        <taxon>Eukaryota</taxon>
        <taxon>Viridiplantae</taxon>
        <taxon>Streptophyta</taxon>
        <taxon>Embryophyta</taxon>
        <taxon>Tracheophyta</taxon>
        <taxon>Spermatophyta</taxon>
        <taxon>Magnoliopsida</taxon>
        <taxon>Liliopsida</taxon>
        <taxon>Poales</taxon>
        <taxon>Poaceae</taxon>
        <taxon>PACMAD clade</taxon>
        <taxon>Panicoideae</taxon>
        <taxon>Panicodae</taxon>
        <taxon>Paniceae</taxon>
        <taxon>Cenchrinae</taxon>
        <taxon>Setaria</taxon>
    </lineage>
</organism>
<feature type="compositionally biased region" description="Basic residues" evidence="1">
    <location>
        <begin position="96"/>
        <end position="107"/>
    </location>
</feature>
<reference evidence="2" key="1">
    <citation type="submission" date="2019-03" db="EMBL/GenBank/DDBJ databases">
        <title>WGS assembly of Setaria viridis.</title>
        <authorList>
            <person name="Huang P."/>
            <person name="Jenkins J."/>
            <person name="Grimwood J."/>
            <person name="Barry K."/>
            <person name="Healey A."/>
            <person name="Mamidi S."/>
            <person name="Sreedasyam A."/>
            <person name="Shu S."/>
            <person name="Feldman M."/>
            <person name="Wu J."/>
            <person name="Yu Y."/>
            <person name="Chen C."/>
            <person name="Johnson J."/>
            <person name="Rokhsar D."/>
            <person name="Baxter I."/>
            <person name="Schmutz J."/>
            <person name="Brutnell T."/>
            <person name="Kellogg E."/>
        </authorList>
    </citation>
    <scope>NUCLEOTIDE SEQUENCE [LARGE SCALE GENOMIC DNA]</scope>
</reference>
<accession>A0A4U6W215</accession>
<name>A0A4U6W215_SETVI</name>
<feature type="region of interest" description="Disordered" evidence="1">
    <location>
        <begin position="22"/>
        <end position="123"/>
    </location>
</feature>
<feature type="compositionally biased region" description="Basic and acidic residues" evidence="1">
    <location>
        <begin position="56"/>
        <end position="66"/>
    </location>
</feature>